<proteinExistence type="inferred from homology"/>
<evidence type="ECO:0000313" key="7">
    <source>
        <dbReference type="Proteomes" id="UP000279760"/>
    </source>
</evidence>
<keyword evidence="3" id="KW-0560">Oxidoreductase</keyword>
<dbReference type="CDD" id="cd00421">
    <property type="entry name" value="intradiol_dioxygenase"/>
    <property type="match status" value="1"/>
</dbReference>
<sequence>MQRRQFITVCSIWFAWPVLAKTPLPKTPSQAEGPFYPVANIPIRSNLILDSTMLIGKPFQLSGKVQNSKGEPLAGIRVEIWQCDGDGYYDHPKQPNVEQFNRAFAGFGAVESDINGRFNFSTLFPVPYATRPPHIHVKLKKGDSELLTTQLYLRNQTGEEWWGGSERDQLQLDVTSNGEQLETYFQFVV</sequence>
<dbReference type="EMBL" id="CP033578">
    <property type="protein sequence ID" value="AYV24759.1"/>
    <property type="molecule type" value="Genomic_DNA"/>
</dbReference>
<protein>
    <submittedName>
        <fullName evidence="6">Protocatechuate 3,4-dioxygenase</fullName>
    </submittedName>
</protein>
<dbReference type="AlphaFoldDB" id="A0A3G4VKM8"/>
<evidence type="ECO:0000256" key="3">
    <source>
        <dbReference type="ARBA" id="ARBA00023002"/>
    </source>
</evidence>
<dbReference type="InterPro" id="IPR015889">
    <property type="entry name" value="Intradiol_dOase_core"/>
</dbReference>
<evidence type="ECO:0000259" key="5">
    <source>
        <dbReference type="PROSITE" id="PS00083"/>
    </source>
</evidence>
<dbReference type="PROSITE" id="PS00083">
    <property type="entry name" value="INTRADIOL_DIOXYGENAS"/>
    <property type="match status" value="1"/>
</dbReference>
<dbReference type="Proteomes" id="UP000279760">
    <property type="component" value="Chromosome 2"/>
</dbReference>
<dbReference type="GO" id="GO:0016702">
    <property type="term" value="F:oxidoreductase activity, acting on single donors with incorporation of molecular oxygen, incorporation of two atoms of oxygen"/>
    <property type="evidence" value="ECO:0007669"/>
    <property type="project" value="InterPro"/>
</dbReference>
<feature type="domain" description="Intradiol ring-cleavage dioxygenases" evidence="5">
    <location>
        <begin position="61"/>
        <end position="89"/>
    </location>
</feature>
<name>A0A3G4VKM8_9VIBR</name>
<feature type="signal peptide" evidence="4">
    <location>
        <begin position="1"/>
        <end position="20"/>
    </location>
</feature>
<reference evidence="6 7" key="1">
    <citation type="submission" date="2018-11" db="EMBL/GenBank/DDBJ databases">
        <title>Complete Genome Sequence of Vbrio mediterranei 117-T6: a Potential Pathogen Bacteria Isolated from the Conchocelis of Pyropia.</title>
        <authorList>
            <person name="Liu Q."/>
        </authorList>
    </citation>
    <scope>NUCLEOTIDE SEQUENCE [LARGE SCALE GENOMIC DNA]</scope>
    <source>
        <strain evidence="6 7">117-T6</strain>
    </source>
</reference>
<dbReference type="InterPro" id="IPR050770">
    <property type="entry name" value="Intradiol_RC_Dioxygenase"/>
</dbReference>
<dbReference type="PANTHER" id="PTHR33711:SF9">
    <property type="entry name" value="PROTOCATECHUATE 3,4-DIOXYGENASE ALPHA CHAIN"/>
    <property type="match status" value="1"/>
</dbReference>
<keyword evidence="4" id="KW-0732">Signal</keyword>
<feature type="chain" id="PRO_5018286701" evidence="4">
    <location>
        <begin position="21"/>
        <end position="189"/>
    </location>
</feature>
<evidence type="ECO:0000256" key="4">
    <source>
        <dbReference type="SAM" id="SignalP"/>
    </source>
</evidence>
<evidence type="ECO:0000256" key="2">
    <source>
        <dbReference type="ARBA" id="ARBA00022964"/>
    </source>
</evidence>
<dbReference type="PANTHER" id="PTHR33711">
    <property type="entry name" value="DIOXYGENASE, PUTATIVE (AFU_ORTHOLOGUE AFUA_2G02910)-RELATED"/>
    <property type="match status" value="1"/>
</dbReference>
<dbReference type="Pfam" id="PF00775">
    <property type="entry name" value="Dioxygenase_C"/>
    <property type="match status" value="1"/>
</dbReference>
<keyword evidence="2 6" id="KW-0223">Dioxygenase</keyword>
<accession>A0A3G4VKM8</accession>
<organism evidence="6 7">
    <name type="scientific">Vibrio mediterranei</name>
    <dbReference type="NCBI Taxonomy" id="689"/>
    <lineage>
        <taxon>Bacteria</taxon>
        <taxon>Pseudomonadati</taxon>
        <taxon>Pseudomonadota</taxon>
        <taxon>Gammaproteobacteria</taxon>
        <taxon>Vibrionales</taxon>
        <taxon>Vibrionaceae</taxon>
        <taxon>Vibrio</taxon>
    </lineage>
</organism>
<comment type="similarity">
    <text evidence="1">Belongs to the intradiol ring-cleavage dioxygenase family.</text>
</comment>
<dbReference type="SUPFAM" id="SSF49482">
    <property type="entry name" value="Aromatic compound dioxygenase"/>
    <property type="match status" value="1"/>
</dbReference>
<dbReference type="GO" id="GO:0008199">
    <property type="term" value="F:ferric iron binding"/>
    <property type="evidence" value="ECO:0007669"/>
    <property type="project" value="InterPro"/>
</dbReference>
<dbReference type="InterPro" id="IPR000627">
    <property type="entry name" value="Intradiol_dOase_C"/>
</dbReference>
<dbReference type="RefSeq" id="WP_124942167.1">
    <property type="nucleotide sequence ID" value="NZ_CP033578.1"/>
</dbReference>
<gene>
    <name evidence="6" type="ORF">ECB94_26370</name>
</gene>
<evidence type="ECO:0000313" key="6">
    <source>
        <dbReference type="EMBL" id="AYV24759.1"/>
    </source>
</evidence>
<dbReference type="Gene3D" id="2.60.130.10">
    <property type="entry name" value="Aromatic compound dioxygenase"/>
    <property type="match status" value="1"/>
</dbReference>
<evidence type="ECO:0000256" key="1">
    <source>
        <dbReference type="ARBA" id="ARBA00007825"/>
    </source>
</evidence>